<comment type="caution">
    <text evidence="1">The sequence shown here is derived from an EMBL/GenBank/DDBJ whole genome shotgun (WGS) entry which is preliminary data.</text>
</comment>
<reference evidence="2" key="1">
    <citation type="submission" date="2018-03" db="EMBL/GenBank/DDBJ databases">
        <title>Ecological and genomic features of two cosmopolitan and abundant freshwater picocyanobacteria.</title>
        <authorList>
            <person name="Cabello-Yeves P.J."/>
            <person name="Picazo A."/>
            <person name="Camacho A."/>
            <person name="Callieri C."/>
            <person name="Rosselli R."/>
            <person name="Roda-Garcia J."/>
            <person name="Coutinho F.H."/>
            <person name="Rodriguez-Valera F."/>
        </authorList>
    </citation>
    <scope>NUCLEOTIDE SEQUENCE [LARGE SCALE GENOMIC DNA]</scope>
    <source>
        <strain evidence="2">Tous</strain>
    </source>
</reference>
<name>A0A2P7EGC2_9SYNE</name>
<evidence type="ECO:0000313" key="1">
    <source>
        <dbReference type="EMBL" id="PSI02285.1"/>
    </source>
</evidence>
<evidence type="ECO:0000313" key="2">
    <source>
        <dbReference type="Proteomes" id="UP000240206"/>
    </source>
</evidence>
<gene>
    <name evidence="1" type="ORF">C7K08_03340</name>
</gene>
<protein>
    <submittedName>
        <fullName evidence="1">Uncharacterized protein</fullName>
    </submittedName>
</protein>
<dbReference type="RefSeq" id="WP_106499243.1">
    <property type="nucleotide sequence ID" value="NZ_PXVC01000008.1"/>
</dbReference>
<accession>A0A2P7EGC2</accession>
<sequence>MLYEAQASFLHPLSVVEPSDDPEVLLFNAFALGEEMVVAALSPERPDANFRVVRILFETGLPTSHIQEMFAETRSGNKQALLRLIEYVADALVDESDAREIETAN</sequence>
<organism evidence="1 2">
    <name type="scientific">Synechococcus lacustris str. Tous</name>
    <dbReference type="NCBI Taxonomy" id="1910958"/>
    <lineage>
        <taxon>Bacteria</taxon>
        <taxon>Bacillati</taxon>
        <taxon>Cyanobacteriota</taxon>
        <taxon>Cyanophyceae</taxon>
        <taxon>Synechococcales</taxon>
        <taxon>Synechococcaceae</taxon>
        <taxon>Synechococcus</taxon>
    </lineage>
</organism>
<proteinExistence type="predicted"/>
<dbReference type="Proteomes" id="UP000240206">
    <property type="component" value="Unassembled WGS sequence"/>
</dbReference>
<dbReference type="AlphaFoldDB" id="A0A2P7EGC2"/>
<dbReference type="EMBL" id="PXVC01000008">
    <property type="protein sequence ID" value="PSI02285.1"/>
    <property type="molecule type" value="Genomic_DNA"/>
</dbReference>
<keyword evidence="2" id="KW-1185">Reference proteome</keyword>